<protein>
    <submittedName>
        <fullName evidence="2">Uncharacterized protein</fullName>
    </submittedName>
</protein>
<evidence type="ECO:0000256" key="1">
    <source>
        <dbReference type="SAM" id="MobiDB-lite"/>
    </source>
</evidence>
<dbReference type="EMBL" id="JAAALK010000082">
    <property type="protein sequence ID" value="KAG8087413.1"/>
    <property type="molecule type" value="Genomic_DNA"/>
</dbReference>
<dbReference type="Proteomes" id="UP000729402">
    <property type="component" value="Unassembled WGS sequence"/>
</dbReference>
<comment type="caution">
    <text evidence="2">The sequence shown here is derived from an EMBL/GenBank/DDBJ whole genome shotgun (WGS) entry which is preliminary data.</text>
</comment>
<feature type="region of interest" description="Disordered" evidence="1">
    <location>
        <begin position="151"/>
        <end position="188"/>
    </location>
</feature>
<evidence type="ECO:0000313" key="3">
    <source>
        <dbReference type="Proteomes" id="UP000729402"/>
    </source>
</evidence>
<keyword evidence="3" id="KW-1185">Reference proteome</keyword>
<organism evidence="2 3">
    <name type="scientific">Zizania palustris</name>
    <name type="common">Northern wild rice</name>
    <dbReference type="NCBI Taxonomy" id="103762"/>
    <lineage>
        <taxon>Eukaryota</taxon>
        <taxon>Viridiplantae</taxon>
        <taxon>Streptophyta</taxon>
        <taxon>Embryophyta</taxon>
        <taxon>Tracheophyta</taxon>
        <taxon>Spermatophyta</taxon>
        <taxon>Magnoliopsida</taxon>
        <taxon>Liliopsida</taxon>
        <taxon>Poales</taxon>
        <taxon>Poaceae</taxon>
        <taxon>BOP clade</taxon>
        <taxon>Oryzoideae</taxon>
        <taxon>Oryzeae</taxon>
        <taxon>Zizaniinae</taxon>
        <taxon>Zizania</taxon>
    </lineage>
</organism>
<accession>A0A8J5WB31</accession>
<sequence>MLELRLGSKHSCTGPSRYVWLGKIDDIAKAGVAHPRLAHAAVALDLSPAGRRATCRVGSIYDVPSTYGRAEELKSLIEAFRDRSSSAWPTLSSTSAASRRTRAASTTAPPRTGQPMTSSCSTSASTAGAWALGFAGQGLLHGHRHDVRRERQAGRALRRGHDMELAELPQRRQAAEAGDQPGPGLPIA</sequence>
<feature type="region of interest" description="Disordered" evidence="1">
    <location>
        <begin position="88"/>
        <end position="122"/>
    </location>
</feature>
<gene>
    <name evidence="2" type="ORF">GUJ93_ZPchr0010g8025</name>
</gene>
<feature type="compositionally biased region" description="Basic and acidic residues" evidence="1">
    <location>
        <begin position="151"/>
        <end position="174"/>
    </location>
</feature>
<evidence type="ECO:0000313" key="2">
    <source>
        <dbReference type="EMBL" id="KAG8087413.1"/>
    </source>
</evidence>
<dbReference type="AlphaFoldDB" id="A0A8J5WB31"/>
<reference evidence="2" key="2">
    <citation type="submission" date="2021-02" db="EMBL/GenBank/DDBJ databases">
        <authorList>
            <person name="Kimball J.A."/>
            <person name="Haas M.W."/>
            <person name="Macchietto M."/>
            <person name="Kono T."/>
            <person name="Duquette J."/>
            <person name="Shao M."/>
        </authorList>
    </citation>
    <scope>NUCLEOTIDE SEQUENCE</scope>
    <source>
        <tissue evidence="2">Fresh leaf tissue</tissue>
    </source>
</reference>
<name>A0A8J5WB31_ZIZPA</name>
<proteinExistence type="predicted"/>
<reference evidence="2" key="1">
    <citation type="journal article" date="2021" name="bioRxiv">
        <title>Whole Genome Assembly and Annotation of Northern Wild Rice, Zizania palustris L., Supports a Whole Genome Duplication in the Zizania Genus.</title>
        <authorList>
            <person name="Haas M."/>
            <person name="Kono T."/>
            <person name="Macchietto M."/>
            <person name="Millas R."/>
            <person name="McGilp L."/>
            <person name="Shao M."/>
            <person name="Duquette J."/>
            <person name="Hirsch C.N."/>
            <person name="Kimball J."/>
        </authorList>
    </citation>
    <scope>NUCLEOTIDE SEQUENCE</scope>
    <source>
        <tissue evidence="2">Fresh leaf tissue</tissue>
    </source>
</reference>